<protein>
    <submittedName>
        <fullName evidence="1">Uncharacterized protein</fullName>
    </submittedName>
</protein>
<dbReference type="EMBL" id="CM000765">
    <property type="protein sequence ID" value="KXG27143.1"/>
    <property type="molecule type" value="Genomic_DNA"/>
</dbReference>
<proteinExistence type="predicted"/>
<dbReference type="AlphaFoldDB" id="A0A1B6PNA4"/>
<gene>
    <name evidence="1" type="ORF">SORBI_3006G220300</name>
</gene>
<reference evidence="1 2" key="1">
    <citation type="journal article" date="2009" name="Nature">
        <title>The Sorghum bicolor genome and the diversification of grasses.</title>
        <authorList>
            <person name="Paterson A.H."/>
            <person name="Bowers J.E."/>
            <person name="Bruggmann R."/>
            <person name="Dubchak I."/>
            <person name="Grimwood J."/>
            <person name="Gundlach H."/>
            <person name="Haberer G."/>
            <person name="Hellsten U."/>
            <person name="Mitros T."/>
            <person name="Poliakov A."/>
            <person name="Schmutz J."/>
            <person name="Spannagl M."/>
            <person name="Tang H."/>
            <person name="Wang X."/>
            <person name="Wicker T."/>
            <person name="Bharti A.K."/>
            <person name="Chapman J."/>
            <person name="Feltus F.A."/>
            <person name="Gowik U."/>
            <person name="Grigoriev I.V."/>
            <person name="Lyons E."/>
            <person name="Maher C.A."/>
            <person name="Martis M."/>
            <person name="Narechania A."/>
            <person name="Otillar R.P."/>
            <person name="Penning B.W."/>
            <person name="Salamov A.A."/>
            <person name="Wang Y."/>
            <person name="Zhang L."/>
            <person name="Carpita N.C."/>
            <person name="Freeling M."/>
            <person name="Gingle A.R."/>
            <person name="Hash C.T."/>
            <person name="Keller B."/>
            <person name="Klein P."/>
            <person name="Kresovich S."/>
            <person name="McCann M.C."/>
            <person name="Ming R."/>
            <person name="Peterson D.G."/>
            <person name="Mehboob-ur-Rahman"/>
            <person name="Ware D."/>
            <person name="Westhoff P."/>
            <person name="Mayer K.F."/>
            <person name="Messing J."/>
            <person name="Rokhsar D.S."/>
        </authorList>
    </citation>
    <scope>NUCLEOTIDE SEQUENCE [LARGE SCALE GENOMIC DNA]</scope>
    <source>
        <strain evidence="2">cv. BTx623</strain>
    </source>
</reference>
<organism evidence="1 2">
    <name type="scientific">Sorghum bicolor</name>
    <name type="common">Sorghum</name>
    <name type="synonym">Sorghum vulgare</name>
    <dbReference type="NCBI Taxonomy" id="4558"/>
    <lineage>
        <taxon>Eukaryota</taxon>
        <taxon>Viridiplantae</taxon>
        <taxon>Streptophyta</taxon>
        <taxon>Embryophyta</taxon>
        <taxon>Tracheophyta</taxon>
        <taxon>Spermatophyta</taxon>
        <taxon>Magnoliopsida</taxon>
        <taxon>Liliopsida</taxon>
        <taxon>Poales</taxon>
        <taxon>Poaceae</taxon>
        <taxon>PACMAD clade</taxon>
        <taxon>Panicoideae</taxon>
        <taxon>Andropogonodae</taxon>
        <taxon>Andropogoneae</taxon>
        <taxon>Sorghinae</taxon>
        <taxon>Sorghum</taxon>
    </lineage>
</organism>
<sequence length="88" mass="9546">MVVGRHAWAMNHEVPYSFVGGRKEKKTRLYTTHARGDRPLGSFSNLTPCGLVDSCASYIVPATSGGASGFKEPGQTNYPLCNIHMLTC</sequence>
<accession>A0A1B6PNA4</accession>
<keyword evidence="2" id="KW-1185">Reference proteome</keyword>
<name>A0A1B6PNA4_SORBI</name>
<dbReference type="InParanoid" id="A0A1B6PNA4"/>
<reference evidence="2" key="2">
    <citation type="journal article" date="2018" name="Plant J.">
        <title>The Sorghum bicolor reference genome: improved assembly, gene annotations, a transcriptome atlas, and signatures of genome organization.</title>
        <authorList>
            <person name="McCormick R.F."/>
            <person name="Truong S.K."/>
            <person name="Sreedasyam A."/>
            <person name="Jenkins J."/>
            <person name="Shu S."/>
            <person name="Sims D."/>
            <person name="Kennedy M."/>
            <person name="Amirebrahimi M."/>
            <person name="Weers B.D."/>
            <person name="McKinley B."/>
            <person name="Mattison A."/>
            <person name="Morishige D.T."/>
            <person name="Grimwood J."/>
            <person name="Schmutz J."/>
            <person name="Mullet J.E."/>
        </authorList>
    </citation>
    <scope>NUCLEOTIDE SEQUENCE [LARGE SCALE GENOMIC DNA]</scope>
    <source>
        <strain evidence="2">cv. BTx623</strain>
    </source>
</reference>
<dbReference type="Proteomes" id="UP000000768">
    <property type="component" value="Chromosome 6"/>
</dbReference>
<evidence type="ECO:0000313" key="1">
    <source>
        <dbReference type="EMBL" id="KXG27143.1"/>
    </source>
</evidence>
<evidence type="ECO:0000313" key="2">
    <source>
        <dbReference type="Proteomes" id="UP000000768"/>
    </source>
</evidence>
<dbReference type="Gramene" id="KXG27143">
    <property type="protein sequence ID" value="KXG27143"/>
    <property type="gene ID" value="SORBI_3006G220300"/>
</dbReference>